<proteinExistence type="predicted"/>
<evidence type="ECO:0000313" key="2">
    <source>
        <dbReference type="Proteomes" id="UP000002971"/>
    </source>
</evidence>
<sequence>MSEITGDARLAGLEFANRKMQGNLFSKKFLTLLAVAL</sequence>
<reference evidence="1 2" key="1">
    <citation type="journal article" date="2011" name="J. Bacteriol.">
        <title>Genome Sequence of Lactobacillus ruminis SPM0211, Isolated from a Fecal Sample from a Healthy Korean.</title>
        <authorList>
            <person name="Lee S."/>
            <person name="Cho Y.J."/>
            <person name="Lee A.H."/>
            <person name="Chun J."/>
            <person name="Ha N.J."/>
            <person name="Ko G."/>
        </authorList>
    </citation>
    <scope>NUCLEOTIDE SEQUENCE [LARGE SCALE GENOMIC DNA]</scope>
    <source>
        <strain evidence="1 2">SPM0211</strain>
    </source>
</reference>
<dbReference type="Proteomes" id="UP000002971">
    <property type="component" value="Unassembled WGS sequence"/>
</dbReference>
<comment type="caution">
    <text evidence="1">The sequence shown here is derived from an EMBL/GenBank/DDBJ whole genome shotgun (WGS) entry which is preliminary data.</text>
</comment>
<evidence type="ECO:0000313" key="1">
    <source>
        <dbReference type="EMBL" id="EGM50427.1"/>
    </source>
</evidence>
<accession>F7R302</accession>
<gene>
    <name evidence="1" type="ORF">LRU_02108</name>
</gene>
<dbReference type="AlphaFoldDB" id="F7R302"/>
<organism evidence="1 2">
    <name type="scientific">Ligilactobacillus ruminis SPM0211</name>
    <dbReference type="NCBI Taxonomy" id="1040964"/>
    <lineage>
        <taxon>Bacteria</taxon>
        <taxon>Bacillati</taxon>
        <taxon>Bacillota</taxon>
        <taxon>Bacilli</taxon>
        <taxon>Lactobacillales</taxon>
        <taxon>Lactobacillaceae</taxon>
        <taxon>Ligilactobacillus</taxon>
    </lineage>
</organism>
<name>F7R302_9LACO</name>
<protein>
    <submittedName>
        <fullName evidence="1">Uncharacterized protein</fullName>
    </submittedName>
</protein>
<dbReference type="EMBL" id="AFOJ01000007">
    <property type="protein sequence ID" value="EGM50427.1"/>
    <property type="molecule type" value="Genomic_DNA"/>
</dbReference>